<dbReference type="InterPro" id="IPR011598">
    <property type="entry name" value="bHLH_dom"/>
</dbReference>
<dbReference type="GO" id="GO:0046983">
    <property type="term" value="F:protein dimerization activity"/>
    <property type="evidence" value="ECO:0007669"/>
    <property type="project" value="InterPro"/>
</dbReference>
<organism evidence="3 4">
    <name type="scientific">Mollisia scopiformis</name>
    <name type="common">Conifer needle endophyte fungus</name>
    <name type="synonym">Phialocephala scopiformis</name>
    <dbReference type="NCBI Taxonomy" id="149040"/>
    <lineage>
        <taxon>Eukaryota</taxon>
        <taxon>Fungi</taxon>
        <taxon>Dikarya</taxon>
        <taxon>Ascomycota</taxon>
        <taxon>Pezizomycotina</taxon>
        <taxon>Leotiomycetes</taxon>
        <taxon>Helotiales</taxon>
        <taxon>Mollisiaceae</taxon>
        <taxon>Mollisia</taxon>
    </lineage>
</organism>
<accession>A0A194XRX8</accession>
<gene>
    <name evidence="3" type="ORF">LY89DRAFT_679867</name>
</gene>
<evidence type="ECO:0000313" key="3">
    <source>
        <dbReference type="EMBL" id="KUJ23050.1"/>
    </source>
</evidence>
<evidence type="ECO:0000313" key="4">
    <source>
        <dbReference type="Proteomes" id="UP000070700"/>
    </source>
</evidence>
<keyword evidence="4" id="KW-1185">Reference proteome</keyword>
<feature type="region of interest" description="Disordered" evidence="1">
    <location>
        <begin position="180"/>
        <end position="270"/>
    </location>
</feature>
<dbReference type="RefSeq" id="XP_018077405.1">
    <property type="nucleotide sequence ID" value="XM_018213956.1"/>
</dbReference>
<reference evidence="3 4" key="1">
    <citation type="submission" date="2015-10" db="EMBL/GenBank/DDBJ databases">
        <title>Full genome of DAOMC 229536 Phialocephala scopiformis, a fungal endophyte of spruce producing the potent anti-insectan compound rugulosin.</title>
        <authorList>
            <consortium name="DOE Joint Genome Institute"/>
            <person name="Walker A.K."/>
            <person name="Frasz S.L."/>
            <person name="Seifert K.A."/>
            <person name="Miller J.D."/>
            <person name="Mondo S.J."/>
            <person name="Labutti K."/>
            <person name="Lipzen A."/>
            <person name="Dockter R."/>
            <person name="Kennedy M."/>
            <person name="Grigoriev I.V."/>
            <person name="Spatafora J.W."/>
        </authorList>
    </citation>
    <scope>NUCLEOTIDE SEQUENCE [LARGE SCALE GENOMIC DNA]</scope>
    <source>
        <strain evidence="3 4">CBS 120377</strain>
    </source>
</reference>
<dbReference type="OrthoDB" id="3556589at2759"/>
<dbReference type="Gene3D" id="4.10.280.10">
    <property type="entry name" value="Helix-loop-helix DNA-binding domain"/>
    <property type="match status" value="1"/>
</dbReference>
<dbReference type="PROSITE" id="PS50888">
    <property type="entry name" value="BHLH"/>
    <property type="match status" value="1"/>
</dbReference>
<dbReference type="Proteomes" id="UP000070700">
    <property type="component" value="Unassembled WGS sequence"/>
</dbReference>
<feature type="compositionally biased region" description="Basic and acidic residues" evidence="1">
    <location>
        <begin position="191"/>
        <end position="209"/>
    </location>
</feature>
<dbReference type="InterPro" id="IPR036638">
    <property type="entry name" value="HLH_DNA-bd_sf"/>
</dbReference>
<feature type="domain" description="BHLH" evidence="2">
    <location>
        <begin position="266"/>
        <end position="327"/>
    </location>
</feature>
<dbReference type="AlphaFoldDB" id="A0A194XRX8"/>
<dbReference type="InParanoid" id="A0A194XRX8"/>
<feature type="compositionally biased region" description="Basic and acidic residues" evidence="1">
    <location>
        <begin position="244"/>
        <end position="254"/>
    </location>
</feature>
<feature type="compositionally biased region" description="Polar residues" evidence="1">
    <location>
        <begin position="210"/>
        <end position="220"/>
    </location>
</feature>
<evidence type="ECO:0000256" key="1">
    <source>
        <dbReference type="SAM" id="MobiDB-lite"/>
    </source>
</evidence>
<name>A0A194XRX8_MOLSC</name>
<protein>
    <recommendedName>
        <fullName evidence="2">BHLH domain-containing protein</fullName>
    </recommendedName>
</protein>
<dbReference type="GeneID" id="28823682"/>
<proteinExistence type="predicted"/>
<evidence type="ECO:0000259" key="2">
    <source>
        <dbReference type="PROSITE" id="PS50888"/>
    </source>
</evidence>
<dbReference type="EMBL" id="KQ947405">
    <property type="protein sequence ID" value="KUJ23050.1"/>
    <property type="molecule type" value="Genomic_DNA"/>
</dbReference>
<dbReference type="Pfam" id="PF00010">
    <property type="entry name" value="HLH"/>
    <property type="match status" value="1"/>
</dbReference>
<feature type="non-terminal residue" evidence="3">
    <location>
        <position position="327"/>
    </location>
</feature>
<dbReference type="KEGG" id="psco:LY89DRAFT_679867"/>
<sequence>MDDHYFHFDTAAPMRLADTQDMSNCHKPSRQFDSNAVNCISPGLAGGLSGMWPSSYAFPAKELPDWTLPMAPFGVTGSDFTTSPVSTATHGLFTASFSDGHNPFDASFGGFAYPESQHQLSYDIPNAQLPVQTPSMGLTSPVSQFNTTVCHQPQPKRYNEDFGRDATQARPIDLLEHRAISLAPPRKRRRTAESPHVEVEDIPTREESATRCSSPLSTNDVEQDICSPNRRDHSAAKTSTPVLAEERDITEKAQQKSSNGSRVLDKEKERHKHVEMKYRKQMKDRFEELLAALPLQVVNIDTDGKSGVVFQKKIRRGKVLDLAKEHI</sequence>